<evidence type="ECO:0000313" key="12">
    <source>
        <dbReference type="Proteomes" id="UP000094385"/>
    </source>
</evidence>
<evidence type="ECO:0000256" key="2">
    <source>
        <dbReference type="ARBA" id="ARBA00022630"/>
    </source>
</evidence>
<dbReference type="AlphaFoldDB" id="A0A1E3Q6Y6"/>
<dbReference type="InterPro" id="IPR008259">
    <property type="entry name" value="FMN_hydac_DH_AS"/>
</dbReference>
<keyword evidence="12" id="KW-1185">Reference proteome</keyword>
<accession>A0A1E3Q6Y6</accession>
<dbReference type="Pfam" id="PF01070">
    <property type="entry name" value="FMN_dh"/>
    <property type="match status" value="1"/>
</dbReference>
<protein>
    <recommendedName>
        <fullName evidence="6">Oxidase FUB9</fullName>
    </recommendedName>
    <alternativeName>
        <fullName evidence="7">Fusaric acid biosynthesis protein 9</fullName>
    </alternativeName>
</protein>
<feature type="active site" description="Proton acceptor" evidence="8">
    <location>
        <position position="271"/>
    </location>
</feature>
<evidence type="ECO:0000256" key="3">
    <source>
        <dbReference type="ARBA" id="ARBA00022643"/>
    </source>
</evidence>
<dbReference type="InterPro" id="IPR012133">
    <property type="entry name" value="Alpha-hydoxy_acid_DH_FMN"/>
</dbReference>
<dbReference type="InterPro" id="IPR013785">
    <property type="entry name" value="Aldolase_TIM"/>
</dbReference>
<feature type="binding site" evidence="9">
    <location>
        <position position="168"/>
    </location>
    <ligand>
        <name>glyoxylate</name>
        <dbReference type="ChEBI" id="CHEBI:36655"/>
    </ligand>
</feature>
<dbReference type="InterPro" id="IPR000262">
    <property type="entry name" value="FMN-dep_DH"/>
</dbReference>
<evidence type="ECO:0000256" key="5">
    <source>
        <dbReference type="ARBA" id="ARBA00024042"/>
    </source>
</evidence>
<dbReference type="Gene3D" id="3.20.20.70">
    <property type="entry name" value="Aldolase class I"/>
    <property type="match status" value="1"/>
</dbReference>
<dbReference type="PROSITE" id="PS51349">
    <property type="entry name" value="FMN_HYDROXY_ACID_DH_2"/>
    <property type="match status" value="1"/>
</dbReference>
<dbReference type="PANTHER" id="PTHR10578:SF107">
    <property type="entry name" value="2-HYDROXYACID OXIDASE 1"/>
    <property type="match status" value="1"/>
</dbReference>
<feature type="binding site" evidence="9">
    <location>
        <position position="247"/>
    </location>
    <ligand>
        <name>FMN</name>
        <dbReference type="ChEBI" id="CHEBI:58210"/>
    </ligand>
</feature>
<dbReference type="SUPFAM" id="SSF51395">
    <property type="entry name" value="FMN-linked oxidoreductases"/>
    <property type="match status" value="1"/>
</dbReference>
<feature type="binding site" evidence="9">
    <location>
        <position position="133"/>
    </location>
    <ligand>
        <name>glyoxylate</name>
        <dbReference type="ChEBI" id="CHEBI:36655"/>
    </ligand>
</feature>
<evidence type="ECO:0000259" key="10">
    <source>
        <dbReference type="PROSITE" id="PS51349"/>
    </source>
</evidence>
<evidence type="ECO:0000256" key="4">
    <source>
        <dbReference type="ARBA" id="ARBA00023002"/>
    </source>
</evidence>
<dbReference type="InterPro" id="IPR037396">
    <property type="entry name" value="FMN_HAD"/>
</dbReference>
<dbReference type="GO" id="GO:0005737">
    <property type="term" value="C:cytoplasm"/>
    <property type="evidence" value="ECO:0007669"/>
    <property type="project" value="UniProtKB-ARBA"/>
</dbReference>
<evidence type="ECO:0000256" key="7">
    <source>
        <dbReference type="ARBA" id="ARBA00083297"/>
    </source>
</evidence>
<feature type="binding site" evidence="9">
    <location>
        <begin position="325"/>
        <end position="326"/>
    </location>
    <ligand>
        <name>FMN</name>
        <dbReference type="ChEBI" id="CHEBI:58210"/>
    </ligand>
</feature>
<feature type="binding site" evidence="9">
    <location>
        <position position="271"/>
    </location>
    <ligand>
        <name>glyoxylate</name>
        <dbReference type="ChEBI" id="CHEBI:36655"/>
    </ligand>
</feature>
<sequence length="382" mass="42090">MTKILNIDDLERASRLSIDKMTWDFWAGGANDLQTVAENKAAFSDYRIRPRYMRNVTAVDTKPKAELFGKKFAIPCGLAPSSMHKLAHPDGEIATAKAAKTKNWPMAISSYSSMSLEEAKEAGRDNLLFFQLYVFKNRETSADLVRRAERAGFKAVLLTIDSPYLGLRFSERRNKFTLPRGIEPGNFASGRYAGPIDFSVEDKSKSKGPGTNDDLLKEAKPNVIDPALNWPDIEWLKSITNMEVWVKGVMTAEDAELAVEAGVDGIWVSNHGGRQLDGCLPTLHALPEVVAAVRGKVPVHMDGGIRRGSDVFRALALGADFVWIGRPVLWGLKYDGQKGIELAEQILEDEFRLAMALSGTVSVGQISKAHLTKKVAATWAKL</sequence>
<dbReference type="CDD" id="cd02809">
    <property type="entry name" value="alpha_hydroxyacid_oxid_FMN"/>
    <property type="match status" value="1"/>
</dbReference>
<evidence type="ECO:0000256" key="9">
    <source>
        <dbReference type="PIRSR" id="PIRSR000138-2"/>
    </source>
</evidence>
<evidence type="ECO:0000256" key="8">
    <source>
        <dbReference type="PIRSR" id="PIRSR000138-1"/>
    </source>
</evidence>
<dbReference type="Proteomes" id="UP000094385">
    <property type="component" value="Unassembled WGS sequence"/>
</dbReference>
<dbReference type="PIRSF" id="PIRSF000138">
    <property type="entry name" value="Al-hdrx_acd_dh"/>
    <property type="match status" value="1"/>
</dbReference>
<feature type="binding site" evidence="9">
    <location>
        <position position="159"/>
    </location>
    <ligand>
        <name>FMN</name>
        <dbReference type="ChEBI" id="CHEBI:58210"/>
    </ligand>
</feature>
<gene>
    <name evidence="11" type="ORF">LIPSTDRAFT_2680</name>
</gene>
<feature type="binding site" evidence="9">
    <location>
        <position position="109"/>
    </location>
    <ligand>
        <name>FMN</name>
        <dbReference type="ChEBI" id="CHEBI:58210"/>
    </ligand>
</feature>
<keyword evidence="4" id="KW-0560">Oxidoreductase</keyword>
<dbReference type="EMBL" id="KV454293">
    <property type="protein sequence ID" value="ODQ73453.1"/>
    <property type="molecule type" value="Genomic_DNA"/>
</dbReference>
<evidence type="ECO:0000256" key="6">
    <source>
        <dbReference type="ARBA" id="ARBA00073420"/>
    </source>
</evidence>
<dbReference type="PANTHER" id="PTHR10578">
    <property type="entry name" value="S -2-HYDROXY-ACID OXIDASE-RELATED"/>
    <property type="match status" value="1"/>
</dbReference>
<comment type="similarity">
    <text evidence="5">Belongs to the FMN-dependent alpha-hydroxy acid dehydrogenase family.</text>
</comment>
<proteinExistence type="inferred from homology"/>
<dbReference type="GO" id="GO:0010181">
    <property type="term" value="F:FMN binding"/>
    <property type="evidence" value="ECO:0007669"/>
    <property type="project" value="InterPro"/>
</dbReference>
<evidence type="ECO:0000256" key="1">
    <source>
        <dbReference type="ARBA" id="ARBA00001917"/>
    </source>
</evidence>
<dbReference type="PROSITE" id="PS00557">
    <property type="entry name" value="FMN_HYDROXY_ACID_DH_1"/>
    <property type="match status" value="1"/>
</dbReference>
<dbReference type="STRING" id="675824.A0A1E3Q6Y6"/>
<organism evidence="11 12">
    <name type="scientific">Lipomyces starkeyi NRRL Y-11557</name>
    <dbReference type="NCBI Taxonomy" id="675824"/>
    <lineage>
        <taxon>Eukaryota</taxon>
        <taxon>Fungi</taxon>
        <taxon>Dikarya</taxon>
        <taxon>Ascomycota</taxon>
        <taxon>Saccharomycotina</taxon>
        <taxon>Lipomycetes</taxon>
        <taxon>Lipomycetales</taxon>
        <taxon>Lipomycetaceae</taxon>
        <taxon>Lipomyces</taxon>
    </lineage>
</organism>
<dbReference type="GO" id="GO:0016491">
    <property type="term" value="F:oxidoreductase activity"/>
    <property type="evidence" value="ECO:0007669"/>
    <property type="project" value="UniProtKB-KW"/>
</dbReference>
<keyword evidence="2 9" id="KW-0285">Flavoprotein</keyword>
<reference evidence="11 12" key="1">
    <citation type="journal article" date="2016" name="Proc. Natl. Acad. Sci. U.S.A.">
        <title>Comparative genomics of biotechnologically important yeasts.</title>
        <authorList>
            <person name="Riley R."/>
            <person name="Haridas S."/>
            <person name="Wolfe K.H."/>
            <person name="Lopes M.R."/>
            <person name="Hittinger C.T."/>
            <person name="Goeker M."/>
            <person name="Salamov A.A."/>
            <person name="Wisecaver J.H."/>
            <person name="Long T.M."/>
            <person name="Calvey C.H."/>
            <person name="Aerts A.L."/>
            <person name="Barry K.W."/>
            <person name="Choi C."/>
            <person name="Clum A."/>
            <person name="Coughlan A.Y."/>
            <person name="Deshpande S."/>
            <person name="Douglass A.P."/>
            <person name="Hanson S.J."/>
            <person name="Klenk H.-P."/>
            <person name="LaButti K.M."/>
            <person name="Lapidus A."/>
            <person name="Lindquist E.A."/>
            <person name="Lipzen A.M."/>
            <person name="Meier-Kolthoff J.P."/>
            <person name="Ohm R.A."/>
            <person name="Otillar R.P."/>
            <person name="Pangilinan J.L."/>
            <person name="Peng Y."/>
            <person name="Rokas A."/>
            <person name="Rosa C.A."/>
            <person name="Scheuner C."/>
            <person name="Sibirny A.A."/>
            <person name="Slot J.C."/>
            <person name="Stielow J.B."/>
            <person name="Sun H."/>
            <person name="Kurtzman C.P."/>
            <person name="Blackwell M."/>
            <person name="Grigoriev I.V."/>
            <person name="Jeffries T.W."/>
        </authorList>
    </citation>
    <scope>NUCLEOTIDE SEQUENCE [LARGE SCALE GENOMIC DNA]</scope>
    <source>
        <strain evidence="11 12">NRRL Y-11557</strain>
    </source>
</reference>
<feature type="binding site" evidence="9">
    <location>
        <begin position="302"/>
        <end position="306"/>
    </location>
    <ligand>
        <name>FMN</name>
        <dbReference type="ChEBI" id="CHEBI:58210"/>
    </ligand>
</feature>
<feature type="binding site" evidence="9">
    <location>
        <position position="274"/>
    </location>
    <ligand>
        <name>glyoxylate</name>
        <dbReference type="ChEBI" id="CHEBI:36655"/>
    </ligand>
</feature>
<feature type="domain" description="FMN hydroxy acid dehydrogenase" evidence="10">
    <location>
        <begin position="1"/>
        <end position="376"/>
    </location>
</feature>
<feature type="binding site" evidence="9">
    <location>
        <position position="131"/>
    </location>
    <ligand>
        <name>FMN</name>
        <dbReference type="ChEBI" id="CHEBI:58210"/>
    </ligand>
</feature>
<keyword evidence="3 9" id="KW-0288">FMN</keyword>
<comment type="cofactor">
    <cofactor evidence="1">
        <name>FMN</name>
        <dbReference type="ChEBI" id="CHEBI:58210"/>
    </cofactor>
</comment>
<dbReference type="OrthoDB" id="1925334at2759"/>
<dbReference type="FunFam" id="3.20.20.70:FF:000056">
    <property type="entry name" value="hydroxyacid oxidase 2"/>
    <property type="match status" value="1"/>
</dbReference>
<name>A0A1E3Q6Y6_LIPST</name>
<evidence type="ECO:0000313" key="11">
    <source>
        <dbReference type="EMBL" id="ODQ73453.1"/>
    </source>
</evidence>
<feature type="binding site" evidence="9">
    <location>
        <position position="269"/>
    </location>
    <ligand>
        <name>FMN</name>
        <dbReference type="ChEBI" id="CHEBI:58210"/>
    </ligand>
</feature>